<dbReference type="InterPro" id="IPR017850">
    <property type="entry name" value="Alkaline_phosphatase_core_sf"/>
</dbReference>
<keyword evidence="1" id="KW-0472">Membrane</keyword>
<dbReference type="Pfam" id="PF01663">
    <property type="entry name" value="Phosphodiest"/>
    <property type="match status" value="1"/>
</dbReference>
<dbReference type="OrthoDB" id="415411at2759"/>
<dbReference type="Proteomes" id="UP001152320">
    <property type="component" value="Chromosome 9"/>
</dbReference>
<evidence type="ECO:0000256" key="1">
    <source>
        <dbReference type="SAM" id="Phobius"/>
    </source>
</evidence>
<evidence type="ECO:0000313" key="3">
    <source>
        <dbReference type="Proteomes" id="UP001152320"/>
    </source>
</evidence>
<organism evidence="2 3">
    <name type="scientific">Holothuria leucospilota</name>
    <name type="common">Black long sea cucumber</name>
    <name type="synonym">Mertensiothuria leucospilota</name>
    <dbReference type="NCBI Taxonomy" id="206669"/>
    <lineage>
        <taxon>Eukaryota</taxon>
        <taxon>Metazoa</taxon>
        <taxon>Echinodermata</taxon>
        <taxon>Eleutherozoa</taxon>
        <taxon>Echinozoa</taxon>
        <taxon>Holothuroidea</taxon>
        <taxon>Aspidochirotacea</taxon>
        <taxon>Aspidochirotida</taxon>
        <taxon>Holothuriidae</taxon>
        <taxon>Holothuria</taxon>
    </lineage>
</organism>
<keyword evidence="1" id="KW-0812">Transmembrane</keyword>
<accession>A0A9Q1C177</accession>
<gene>
    <name evidence="2" type="ORF">HOLleu_20320</name>
</gene>
<sequence length="454" mass="51714">MTYIPNILGFALLLGVFVTSGFRPLKNQKVLLALVDGMRWDSFGLDLPSLRRIEENGVRADWMNGVFVTYTTPNLYSIATGLYPENHGVIHNLFFNATSRTSTSDFEDVLNTTAFFDTGVEPMWISAKLAGKKVAGIMYAGTAVPIKGILSDRVVYLSPWSLKNYSLKDRLKDAVSWIAEEDFDLVLTYLNLPDYTLHDHRIETETSQSDMLTADNAISSLLDDVDQRELWDTLNVIVVSDHGHFNVDPEKYIVLTDYIDEEDIEYSVMYGSALFQLKPKEEEKDKVVQLLQSAHPALHVYRKEDFPEHFHYGNHPRNLPVIGYVDLGWHVHMEAFDPFRDSLISQSDHGYDNQYMEMKPIFYARGPAFKTSYRARPINNVDIYQMVCEILDVEAAPNNGSLGRYKNMMKTSSSQEKILRSDILIIASCLIIAVGCLFISRVFPTKKDTTNKRE</sequence>
<proteinExistence type="predicted"/>
<keyword evidence="1" id="KW-1133">Transmembrane helix</keyword>
<comment type="caution">
    <text evidence="2">The sequence shown here is derived from an EMBL/GenBank/DDBJ whole genome shotgun (WGS) entry which is preliminary data.</text>
</comment>
<dbReference type="InterPro" id="IPR002591">
    <property type="entry name" value="Phosphodiest/P_Trfase"/>
</dbReference>
<evidence type="ECO:0000313" key="2">
    <source>
        <dbReference type="EMBL" id="KAJ8036368.1"/>
    </source>
</evidence>
<feature type="transmembrane region" description="Helical" evidence="1">
    <location>
        <begin position="423"/>
        <end position="443"/>
    </location>
</feature>
<dbReference type="PANTHER" id="PTHR10151:SF126">
    <property type="entry name" value="ECTONUCLEOTIDE PYROPHOSPHATASE_PHOSPHODIESTERASE FAMILY MEMBER 7-LIKE"/>
    <property type="match status" value="1"/>
</dbReference>
<dbReference type="Gene3D" id="3.30.1360.180">
    <property type="match status" value="1"/>
</dbReference>
<keyword evidence="3" id="KW-1185">Reference proteome</keyword>
<name>A0A9Q1C177_HOLLE</name>
<reference evidence="2" key="1">
    <citation type="submission" date="2021-10" db="EMBL/GenBank/DDBJ databases">
        <title>Tropical sea cucumber genome reveals ecological adaptation and Cuvierian tubules defense mechanism.</title>
        <authorList>
            <person name="Chen T."/>
        </authorList>
    </citation>
    <scope>NUCLEOTIDE SEQUENCE</scope>
    <source>
        <strain evidence="2">Nanhai2018</strain>
        <tissue evidence="2">Muscle</tissue>
    </source>
</reference>
<dbReference type="EMBL" id="JAIZAY010000009">
    <property type="protein sequence ID" value="KAJ8036368.1"/>
    <property type="molecule type" value="Genomic_DNA"/>
</dbReference>
<dbReference type="CDD" id="cd16018">
    <property type="entry name" value="Enpp"/>
    <property type="match status" value="1"/>
</dbReference>
<dbReference type="AlphaFoldDB" id="A0A9Q1C177"/>
<dbReference type="Gene3D" id="3.40.720.10">
    <property type="entry name" value="Alkaline Phosphatase, subunit A"/>
    <property type="match status" value="1"/>
</dbReference>
<dbReference type="SUPFAM" id="SSF53649">
    <property type="entry name" value="Alkaline phosphatase-like"/>
    <property type="match status" value="1"/>
</dbReference>
<dbReference type="PANTHER" id="PTHR10151">
    <property type="entry name" value="ECTONUCLEOTIDE PYROPHOSPHATASE/PHOSPHODIESTERASE"/>
    <property type="match status" value="1"/>
</dbReference>
<protein>
    <submittedName>
        <fullName evidence="2">Ectonucleotide pyrophosphatase/phosphodiesterase family member 7</fullName>
    </submittedName>
</protein>